<protein>
    <submittedName>
        <fullName evidence="2">(Mediterranean fruit fly) hypothetical protein</fullName>
    </submittedName>
</protein>
<keyword evidence="1" id="KW-0732">Signal</keyword>
<keyword evidence="3" id="KW-1185">Reference proteome</keyword>
<gene>
    <name evidence="2" type="ORF">CCAP1982_LOCUS10102</name>
</gene>
<sequence>MYSYGVRSAMSLLFSCALATNYCISQEDSTFVIATATRLLKLDPFVCLSKHRNYLLASCQIIDMTTRSTLPKNTPSAQIAEQHKISLDIDRRHCQFAKSSPAGESQYLVFVC</sequence>
<comment type="caution">
    <text evidence="2">The sequence shown here is derived from an EMBL/GenBank/DDBJ whole genome shotgun (WGS) entry which is preliminary data.</text>
</comment>
<proteinExistence type="predicted"/>
<dbReference type="Proteomes" id="UP000606786">
    <property type="component" value="Unassembled WGS sequence"/>
</dbReference>
<name>A0A811UTF8_CERCA</name>
<organism evidence="2 3">
    <name type="scientific">Ceratitis capitata</name>
    <name type="common">Mediterranean fruit fly</name>
    <name type="synonym">Tephritis capitata</name>
    <dbReference type="NCBI Taxonomy" id="7213"/>
    <lineage>
        <taxon>Eukaryota</taxon>
        <taxon>Metazoa</taxon>
        <taxon>Ecdysozoa</taxon>
        <taxon>Arthropoda</taxon>
        <taxon>Hexapoda</taxon>
        <taxon>Insecta</taxon>
        <taxon>Pterygota</taxon>
        <taxon>Neoptera</taxon>
        <taxon>Endopterygota</taxon>
        <taxon>Diptera</taxon>
        <taxon>Brachycera</taxon>
        <taxon>Muscomorpha</taxon>
        <taxon>Tephritoidea</taxon>
        <taxon>Tephritidae</taxon>
        <taxon>Ceratitis</taxon>
        <taxon>Ceratitis</taxon>
    </lineage>
</organism>
<dbReference type="EMBL" id="CAJHJT010000023">
    <property type="protein sequence ID" value="CAD7001608.1"/>
    <property type="molecule type" value="Genomic_DNA"/>
</dbReference>
<evidence type="ECO:0000313" key="3">
    <source>
        <dbReference type="Proteomes" id="UP000606786"/>
    </source>
</evidence>
<feature type="chain" id="PRO_5032506858" evidence="1">
    <location>
        <begin position="20"/>
        <end position="112"/>
    </location>
</feature>
<evidence type="ECO:0000256" key="1">
    <source>
        <dbReference type="SAM" id="SignalP"/>
    </source>
</evidence>
<evidence type="ECO:0000313" key="2">
    <source>
        <dbReference type="EMBL" id="CAD7001608.1"/>
    </source>
</evidence>
<accession>A0A811UTF8</accession>
<dbReference type="AlphaFoldDB" id="A0A811UTF8"/>
<reference evidence="2" key="1">
    <citation type="submission" date="2020-11" db="EMBL/GenBank/DDBJ databases">
        <authorList>
            <person name="Whitehead M."/>
        </authorList>
    </citation>
    <scope>NUCLEOTIDE SEQUENCE</scope>
    <source>
        <strain evidence="2">EGII</strain>
    </source>
</reference>
<feature type="signal peptide" evidence="1">
    <location>
        <begin position="1"/>
        <end position="19"/>
    </location>
</feature>